<dbReference type="GO" id="GO:0008797">
    <property type="term" value="F:aspartate ammonia-lyase activity"/>
    <property type="evidence" value="ECO:0007669"/>
    <property type="project" value="UniProtKB-EC"/>
</dbReference>
<dbReference type="InterPro" id="IPR020557">
    <property type="entry name" value="Fumarate_lyase_CS"/>
</dbReference>
<name>F8F3Y9_GRAC1</name>
<accession>F8F3Y9</accession>
<dbReference type="EMBL" id="CP002868">
    <property type="protein sequence ID" value="AEJ20008.1"/>
    <property type="molecule type" value="Genomic_DNA"/>
</dbReference>
<dbReference type="PANTHER" id="PTHR42696">
    <property type="entry name" value="ASPARTATE AMMONIA-LYASE"/>
    <property type="match status" value="1"/>
</dbReference>
<dbReference type="PANTHER" id="PTHR42696:SF2">
    <property type="entry name" value="ASPARTATE AMMONIA-LYASE"/>
    <property type="match status" value="1"/>
</dbReference>
<dbReference type="Gene3D" id="1.10.275.10">
    <property type="entry name" value="Fumarase/aspartase (N-terminal domain)"/>
    <property type="match status" value="1"/>
</dbReference>
<dbReference type="Pfam" id="PF00206">
    <property type="entry name" value="Lyase_1"/>
    <property type="match status" value="1"/>
</dbReference>
<sequence length="481" mass="53228">MSKVSINNNEHNFDEHNYDVHNCPQTQAAIRNFGQGQTPPEFIQALAEVKEAALRALQDTERPWPEPVFDSVCQVLGDIRAGKLDHRFPLNLAQGGAGTSLHMNICEVLADEVGQRLGRTDLFHFLDDGARSQSTNDVVSTAAIIVIFRRLQSLERAVIDLQEALVAREQAWRGITIMGRTECQDALPMDLSQVASAWAGSAERDRWRLGKLKERIRTIPLGGTATGTGHGASPVYLFSAEQHLRRLTGLPLQRSQNLTDAVAQRDDFAEVANGFALVGTNLIKICRDLMFYTSTVVGELEHPALQWGSTAMPVKTNPVLLEYAMGLAIRAQHRAASIVHYTEEGFLQLNAFTPFMVDAFIDAGTDLERALTALSRDLLPALQVHPDRCLENMLQSRALLNLLRKDLPYEKLKSLAAHWQCGISGTKAGAQEQVHQYIDELSRLTGLDPSVLMERLAFLLAPCPGYPELQSELQAMAPQDH</sequence>
<protein>
    <submittedName>
        <fullName evidence="2">Aspartate ammonia-lyase</fullName>
        <ecNumber evidence="2">4.3.1.1</ecNumber>
    </submittedName>
</protein>
<feature type="domain" description="Fumarate lyase N-terminal" evidence="1">
    <location>
        <begin position="45"/>
        <end position="331"/>
    </location>
</feature>
<dbReference type="SUPFAM" id="SSF48557">
    <property type="entry name" value="L-aspartase-like"/>
    <property type="match status" value="1"/>
</dbReference>
<dbReference type="eggNOG" id="COG1027">
    <property type="taxonomic scope" value="Bacteria"/>
</dbReference>
<dbReference type="InterPro" id="IPR024083">
    <property type="entry name" value="Fumarase/histidase_N"/>
</dbReference>
<dbReference type="InterPro" id="IPR008948">
    <property type="entry name" value="L-Aspartase-like"/>
</dbReference>
<dbReference type="GO" id="GO:0005829">
    <property type="term" value="C:cytosol"/>
    <property type="evidence" value="ECO:0007669"/>
    <property type="project" value="TreeGrafter"/>
</dbReference>
<dbReference type="KEGG" id="scd:Spica_1874"/>
<dbReference type="PRINTS" id="PR00149">
    <property type="entry name" value="FUMRATELYASE"/>
</dbReference>
<evidence type="ECO:0000313" key="2">
    <source>
        <dbReference type="EMBL" id="AEJ20008.1"/>
    </source>
</evidence>
<dbReference type="GO" id="GO:0006531">
    <property type="term" value="P:aspartate metabolic process"/>
    <property type="evidence" value="ECO:0007669"/>
    <property type="project" value="TreeGrafter"/>
</dbReference>
<dbReference type="Proteomes" id="UP000000503">
    <property type="component" value="Chromosome"/>
</dbReference>
<dbReference type="OrthoDB" id="9802809at2"/>
<dbReference type="InterPro" id="IPR051546">
    <property type="entry name" value="Aspartate_Ammonia-Lyase"/>
</dbReference>
<proteinExistence type="predicted"/>
<dbReference type="PROSITE" id="PS00163">
    <property type="entry name" value="FUMARATE_LYASES"/>
    <property type="match status" value="1"/>
</dbReference>
<dbReference type="HOGENOM" id="CLU_021594_4_0_12"/>
<dbReference type="AlphaFoldDB" id="F8F3Y9"/>
<evidence type="ECO:0000313" key="3">
    <source>
        <dbReference type="Proteomes" id="UP000000503"/>
    </source>
</evidence>
<dbReference type="Gene3D" id="1.20.200.10">
    <property type="entry name" value="Fumarase/aspartase (Central domain)"/>
    <property type="match status" value="1"/>
</dbReference>
<evidence type="ECO:0000259" key="1">
    <source>
        <dbReference type="Pfam" id="PF00206"/>
    </source>
</evidence>
<keyword evidence="2" id="KW-0456">Lyase</keyword>
<gene>
    <name evidence="2" type="ordered locus">Spica_1874</name>
</gene>
<reference evidence="3" key="1">
    <citation type="journal article" date="2013" name="Stand. Genomic Sci.">
        <title>Genome sequence of the thermophilic fresh-water bacterium Spirochaeta caldaria type strain (H1(T)), reclassification of Spirochaeta caldaria, Spirochaeta stenostrepta, and Spirochaeta zuelzerae in the genus Treponema as Treponema caldaria comb. nov., Treponema stenostrepta comb. nov., and Treponema zuelzerae comb. nov., and emendation of the genus Treponema.</title>
        <authorList>
            <person name="Abt B."/>
            <person name="Goker M."/>
            <person name="Scheuner C."/>
            <person name="Han C."/>
            <person name="Lu M."/>
            <person name="Misra M."/>
            <person name="Lapidus A."/>
            <person name="Nolan M."/>
            <person name="Lucas S."/>
            <person name="Hammon N."/>
            <person name="Deshpande S."/>
            <person name="Cheng J.F."/>
            <person name="Tapia R."/>
            <person name="Goodwin L.A."/>
            <person name="Pitluck S."/>
            <person name="Liolios K."/>
            <person name="Pagani I."/>
            <person name="Ivanova N."/>
            <person name="Mavromatis K."/>
            <person name="Mikhailova N."/>
            <person name="Huntemann M."/>
            <person name="Pati A."/>
            <person name="Chen A."/>
            <person name="Palaniappan K."/>
            <person name="Land M."/>
            <person name="Hauser L."/>
            <person name="Jeffries C.D."/>
            <person name="Rohde M."/>
            <person name="Spring S."/>
            <person name="Gronow S."/>
            <person name="Detter J.C."/>
            <person name="Bristow J."/>
            <person name="Eisen J.A."/>
            <person name="Markowitz V."/>
            <person name="Hugenholtz P."/>
            <person name="Kyrpides N.C."/>
            <person name="Woyke T."/>
            <person name="Klenk H.P."/>
        </authorList>
    </citation>
    <scope>NUCLEOTIDE SEQUENCE</scope>
    <source>
        <strain evidence="3">ATCC 51460 / DSM 7334 / H1</strain>
    </source>
</reference>
<dbReference type="RefSeq" id="WP_013969299.1">
    <property type="nucleotide sequence ID" value="NC_015732.1"/>
</dbReference>
<dbReference type="InterPro" id="IPR022761">
    <property type="entry name" value="Fumarate_lyase_N"/>
</dbReference>
<organism evidence="2 3">
    <name type="scientific">Gracilinema caldarium (strain ATCC 51460 / DSM 7334 / H1)</name>
    <name type="common">Treponema caldarium</name>
    <dbReference type="NCBI Taxonomy" id="744872"/>
    <lineage>
        <taxon>Bacteria</taxon>
        <taxon>Pseudomonadati</taxon>
        <taxon>Spirochaetota</taxon>
        <taxon>Spirochaetia</taxon>
        <taxon>Spirochaetales</taxon>
        <taxon>Breznakiellaceae</taxon>
        <taxon>Gracilinema</taxon>
    </lineage>
</organism>
<dbReference type="InterPro" id="IPR000362">
    <property type="entry name" value="Fumarate_lyase_fam"/>
</dbReference>
<dbReference type="STRING" id="744872.Spica_1874"/>
<dbReference type="EC" id="4.3.1.1" evidence="2"/>
<keyword evidence="3" id="KW-1185">Reference proteome</keyword>